<dbReference type="PROSITE" id="PS51257">
    <property type="entry name" value="PROKAR_LIPOPROTEIN"/>
    <property type="match status" value="1"/>
</dbReference>
<comment type="caution">
    <text evidence="2">The sequence shown here is derived from an EMBL/GenBank/DDBJ whole genome shotgun (WGS) entry which is preliminary data.</text>
</comment>
<evidence type="ECO:0000256" key="1">
    <source>
        <dbReference type="SAM" id="SignalP"/>
    </source>
</evidence>
<dbReference type="RefSeq" id="WP_250581710.1">
    <property type="nucleotide sequence ID" value="NZ_JAMLJN010000005.1"/>
</dbReference>
<dbReference type="InterPro" id="IPR058087">
    <property type="entry name" value="XAC2610_dom"/>
</dbReference>
<evidence type="ECO:0008006" key="4">
    <source>
        <dbReference type="Google" id="ProtNLM"/>
    </source>
</evidence>
<dbReference type="Proteomes" id="UP001203342">
    <property type="component" value="Unassembled WGS sequence"/>
</dbReference>
<evidence type="ECO:0000313" key="2">
    <source>
        <dbReference type="EMBL" id="MCL9770192.1"/>
    </source>
</evidence>
<organism evidence="2 3">
    <name type="scientific">Flavobacterium fragile</name>
    <dbReference type="NCBI Taxonomy" id="2949085"/>
    <lineage>
        <taxon>Bacteria</taxon>
        <taxon>Pseudomonadati</taxon>
        <taxon>Bacteroidota</taxon>
        <taxon>Flavobacteriia</taxon>
        <taxon>Flavobacteriales</taxon>
        <taxon>Flavobacteriaceae</taxon>
        <taxon>Flavobacterium</taxon>
    </lineage>
</organism>
<accession>A0ABT0TH61</accession>
<evidence type="ECO:0000313" key="3">
    <source>
        <dbReference type="Proteomes" id="UP001203342"/>
    </source>
</evidence>
<sequence length="242" mass="28955">MKKLTYIFIILLVASCKNAIQNNLTVDKVVVADTVATEALPEHKADTLTKKSNPFLLNKLLCYWEHFFVVDNNDGLEITMKLYDYKTKKLLLEYEYQPKYEDNYDYKSATYFDSINKRHFEDYNFDDFKDFTLYEYGSMPMTSATVIMLFNNETKTFEHSELSAAFIDEIDNVNRILTTHDWDMDNVYYKKYHFDKKGKIKFREEITERDYYPNDTTAMKIKNYQKIINERVVKQRTDTLKE</sequence>
<dbReference type="EMBL" id="JAMLJN010000005">
    <property type="protein sequence ID" value="MCL9770192.1"/>
    <property type="molecule type" value="Genomic_DNA"/>
</dbReference>
<name>A0ABT0TH61_9FLAO</name>
<feature type="chain" id="PRO_5047175036" description="Lipoprotein" evidence="1">
    <location>
        <begin position="20"/>
        <end position="242"/>
    </location>
</feature>
<protein>
    <recommendedName>
        <fullName evidence="4">Lipoprotein</fullName>
    </recommendedName>
</protein>
<dbReference type="NCBIfam" id="NF047539">
    <property type="entry name" value="XAC2610_fam"/>
    <property type="match status" value="1"/>
</dbReference>
<keyword evidence="3" id="KW-1185">Reference proteome</keyword>
<feature type="signal peptide" evidence="1">
    <location>
        <begin position="1"/>
        <end position="19"/>
    </location>
</feature>
<proteinExistence type="predicted"/>
<reference evidence="2 3" key="1">
    <citation type="submission" date="2022-05" db="EMBL/GenBank/DDBJ databases">
        <title>Flavobacterium sp., isolated from activated sludge.</title>
        <authorList>
            <person name="Ran Q."/>
        </authorList>
    </citation>
    <scope>NUCLEOTIDE SEQUENCE [LARGE SCALE GENOMIC DNA]</scope>
    <source>
        <strain evidence="2 3">HXWNR69</strain>
    </source>
</reference>
<gene>
    <name evidence="2" type="ORF">NAT47_07165</name>
</gene>
<keyword evidence="1" id="KW-0732">Signal</keyword>